<organism evidence="1 2">
    <name type="scientific">Syntrophobacter fumaroxidans (strain DSM 10017 / MPOB)</name>
    <dbReference type="NCBI Taxonomy" id="335543"/>
    <lineage>
        <taxon>Bacteria</taxon>
        <taxon>Pseudomonadati</taxon>
        <taxon>Thermodesulfobacteriota</taxon>
        <taxon>Syntrophobacteria</taxon>
        <taxon>Syntrophobacterales</taxon>
        <taxon>Syntrophobacteraceae</taxon>
        <taxon>Syntrophobacter</taxon>
    </lineage>
</organism>
<dbReference type="KEGG" id="sfu:Sfum_1141"/>
<dbReference type="Proteomes" id="UP000001784">
    <property type="component" value="Chromosome"/>
</dbReference>
<dbReference type="Pfam" id="PF02596">
    <property type="entry name" value="DUF169"/>
    <property type="match status" value="1"/>
</dbReference>
<proteinExistence type="predicted"/>
<sequence>MNQKNFSEAAESVRNDLRLKTFPVAAKFLEEKKGYPEKTCWPSTTLGKRIALCQGVTMARNYGWTVGIGREDLVCVPAAIVFGMSDASSPPASLGRLFCDTGFSSGESTAEKEAASMSRFENGEIRAVLVAPLARTAFEPDTIVFYGNPAQMMRFAQAWSYVRGDRVPGHFGGKVECDEYLIAPFKTQSARMVLPGNGERIFAATQDDEMVFAIPGSALTDLIEGLKAAGKAVGARYPVTPYQNFQPDFPKAHKKLGAEIGVL</sequence>
<gene>
    <name evidence="1" type="ordered locus">Sfum_1141</name>
</gene>
<dbReference type="InParanoid" id="A0LHD2"/>
<evidence type="ECO:0000313" key="1">
    <source>
        <dbReference type="EMBL" id="ABK16834.1"/>
    </source>
</evidence>
<dbReference type="RefSeq" id="WP_011698005.1">
    <property type="nucleotide sequence ID" value="NC_008554.1"/>
</dbReference>
<dbReference type="InterPro" id="IPR003748">
    <property type="entry name" value="DUF169"/>
</dbReference>
<accession>A0LHD2</accession>
<dbReference type="EMBL" id="CP000478">
    <property type="protein sequence ID" value="ABK16834.1"/>
    <property type="molecule type" value="Genomic_DNA"/>
</dbReference>
<reference evidence="1 2" key="1">
    <citation type="submission" date="2006-10" db="EMBL/GenBank/DDBJ databases">
        <title>Complete sequence of Syntrophobacter fumaroxidans MPOB.</title>
        <authorList>
            <consortium name="US DOE Joint Genome Institute"/>
            <person name="Copeland A."/>
            <person name="Lucas S."/>
            <person name="Lapidus A."/>
            <person name="Barry K."/>
            <person name="Detter J.C."/>
            <person name="Glavina del Rio T."/>
            <person name="Hammon N."/>
            <person name="Israni S."/>
            <person name="Pitluck S."/>
            <person name="Goltsman E.G."/>
            <person name="Martinez M."/>
            <person name="Schmutz J."/>
            <person name="Larimer F."/>
            <person name="Land M."/>
            <person name="Hauser L."/>
            <person name="Kyrpides N."/>
            <person name="Kim E."/>
            <person name="Boone D.R."/>
            <person name="Brockman F."/>
            <person name="Culley D."/>
            <person name="Ferry J."/>
            <person name="Gunsalus R."/>
            <person name="McInerney M.J."/>
            <person name="Morrison M."/>
            <person name="Plugge C."/>
            <person name="Rohlin L."/>
            <person name="Scholten J."/>
            <person name="Sieber J."/>
            <person name="Stams A.J.M."/>
            <person name="Worm P."/>
            <person name="Henstra A.M."/>
            <person name="Richardson P."/>
        </authorList>
    </citation>
    <scope>NUCLEOTIDE SEQUENCE [LARGE SCALE GENOMIC DNA]</scope>
    <source>
        <strain evidence="2">DSM 10017 / MPOB</strain>
    </source>
</reference>
<dbReference type="AlphaFoldDB" id="A0LHD2"/>
<protein>
    <recommendedName>
        <fullName evidence="3">DUF169 domain-containing protein</fullName>
    </recommendedName>
</protein>
<dbReference type="PANTHER" id="PTHR37954:SF3">
    <property type="entry name" value="DUF169 DOMAIN-CONTAINING PROTEIN"/>
    <property type="match status" value="1"/>
</dbReference>
<dbReference type="HOGENOM" id="CLU_074324_0_0_7"/>
<evidence type="ECO:0008006" key="3">
    <source>
        <dbReference type="Google" id="ProtNLM"/>
    </source>
</evidence>
<keyword evidence="2" id="KW-1185">Reference proteome</keyword>
<name>A0LHD2_SYNFM</name>
<dbReference type="eggNOG" id="COG2043">
    <property type="taxonomic scope" value="Bacteria"/>
</dbReference>
<evidence type="ECO:0000313" key="2">
    <source>
        <dbReference type="Proteomes" id="UP000001784"/>
    </source>
</evidence>
<dbReference type="OrthoDB" id="9777728at2"/>
<dbReference type="PANTHER" id="PTHR37954">
    <property type="entry name" value="BLL4979 PROTEIN"/>
    <property type="match status" value="1"/>
</dbReference>
<dbReference type="STRING" id="335543.Sfum_1141"/>